<dbReference type="Gene3D" id="1.10.10.10">
    <property type="entry name" value="Winged helix-like DNA-binding domain superfamily/Winged helix DNA-binding domain"/>
    <property type="match status" value="1"/>
</dbReference>
<evidence type="ECO:0000313" key="3">
    <source>
        <dbReference type="Proteomes" id="UP000542674"/>
    </source>
</evidence>
<reference evidence="2 3" key="1">
    <citation type="submission" date="2020-08" db="EMBL/GenBank/DDBJ databases">
        <title>Sequencing the genomes of 1000 actinobacteria strains.</title>
        <authorList>
            <person name="Klenk H.-P."/>
        </authorList>
    </citation>
    <scope>NUCLEOTIDE SEQUENCE [LARGE SCALE GENOMIC DNA]</scope>
    <source>
        <strain evidence="2 3">DSM 45084</strain>
    </source>
</reference>
<dbReference type="Proteomes" id="UP000542674">
    <property type="component" value="Unassembled WGS sequence"/>
</dbReference>
<evidence type="ECO:0000259" key="1">
    <source>
        <dbReference type="PROSITE" id="PS50995"/>
    </source>
</evidence>
<dbReference type="PANTHER" id="PTHR33164:SF99">
    <property type="entry name" value="MARR FAMILY REGULATORY PROTEIN"/>
    <property type="match status" value="1"/>
</dbReference>
<accession>A0A7W7WWG5</accession>
<protein>
    <submittedName>
        <fullName evidence="2">DNA-binding MarR family transcriptional regulator</fullName>
    </submittedName>
</protein>
<dbReference type="PROSITE" id="PS50995">
    <property type="entry name" value="HTH_MARR_2"/>
    <property type="match status" value="1"/>
</dbReference>
<sequence>MERTDLHWLALQLYRRLGTRELPTVREQGLSLWGYEVLTLLVDAPVRGQLELVDALELDKTKVMRIVDELEAAGHVTREQVSGDRRRRAVTITPGGRRAWRHTRRALAAIEDDLYARLPVEARDATRNGLLRLVEVLSAD</sequence>
<dbReference type="RefSeq" id="WP_184669163.1">
    <property type="nucleotide sequence ID" value="NZ_BAABAI010000029.1"/>
</dbReference>
<organism evidence="2 3">
    <name type="scientific">Saccharothrix violaceirubra</name>
    <dbReference type="NCBI Taxonomy" id="413306"/>
    <lineage>
        <taxon>Bacteria</taxon>
        <taxon>Bacillati</taxon>
        <taxon>Actinomycetota</taxon>
        <taxon>Actinomycetes</taxon>
        <taxon>Pseudonocardiales</taxon>
        <taxon>Pseudonocardiaceae</taxon>
        <taxon>Saccharothrix</taxon>
    </lineage>
</organism>
<dbReference type="AlphaFoldDB" id="A0A7W7WWG5"/>
<dbReference type="EMBL" id="JACHJS010000001">
    <property type="protein sequence ID" value="MBB4965568.1"/>
    <property type="molecule type" value="Genomic_DNA"/>
</dbReference>
<dbReference type="Pfam" id="PF12802">
    <property type="entry name" value="MarR_2"/>
    <property type="match status" value="1"/>
</dbReference>
<dbReference type="InterPro" id="IPR036388">
    <property type="entry name" value="WH-like_DNA-bd_sf"/>
</dbReference>
<feature type="domain" description="HTH marR-type" evidence="1">
    <location>
        <begin position="3"/>
        <end position="139"/>
    </location>
</feature>
<keyword evidence="3" id="KW-1185">Reference proteome</keyword>
<dbReference type="PANTHER" id="PTHR33164">
    <property type="entry name" value="TRANSCRIPTIONAL REGULATOR, MARR FAMILY"/>
    <property type="match status" value="1"/>
</dbReference>
<dbReference type="GO" id="GO:0006950">
    <property type="term" value="P:response to stress"/>
    <property type="evidence" value="ECO:0007669"/>
    <property type="project" value="TreeGrafter"/>
</dbReference>
<dbReference type="SMART" id="SM00347">
    <property type="entry name" value="HTH_MARR"/>
    <property type="match status" value="1"/>
</dbReference>
<dbReference type="GO" id="GO:0003677">
    <property type="term" value="F:DNA binding"/>
    <property type="evidence" value="ECO:0007669"/>
    <property type="project" value="UniProtKB-KW"/>
</dbReference>
<proteinExistence type="predicted"/>
<gene>
    <name evidence="2" type="ORF">F4559_002927</name>
</gene>
<dbReference type="InterPro" id="IPR039422">
    <property type="entry name" value="MarR/SlyA-like"/>
</dbReference>
<dbReference type="GO" id="GO:0003700">
    <property type="term" value="F:DNA-binding transcription factor activity"/>
    <property type="evidence" value="ECO:0007669"/>
    <property type="project" value="InterPro"/>
</dbReference>
<dbReference type="PRINTS" id="PR00598">
    <property type="entry name" value="HTHMARR"/>
</dbReference>
<keyword evidence="2" id="KW-0238">DNA-binding</keyword>
<name>A0A7W7WWG5_9PSEU</name>
<comment type="caution">
    <text evidence="2">The sequence shown here is derived from an EMBL/GenBank/DDBJ whole genome shotgun (WGS) entry which is preliminary data.</text>
</comment>
<evidence type="ECO:0000313" key="2">
    <source>
        <dbReference type="EMBL" id="MBB4965568.1"/>
    </source>
</evidence>
<dbReference type="SUPFAM" id="SSF46785">
    <property type="entry name" value="Winged helix' DNA-binding domain"/>
    <property type="match status" value="1"/>
</dbReference>
<dbReference type="InterPro" id="IPR036390">
    <property type="entry name" value="WH_DNA-bd_sf"/>
</dbReference>
<dbReference type="InterPro" id="IPR000835">
    <property type="entry name" value="HTH_MarR-typ"/>
</dbReference>